<dbReference type="Proteomes" id="UP000005666">
    <property type="component" value="Chromosome 13"/>
</dbReference>
<feature type="region of interest" description="Disordered" evidence="2">
    <location>
        <begin position="244"/>
        <end position="314"/>
    </location>
</feature>
<organism evidence="3 4">
    <name type="scientific">Tetrapisispora phaffii (strain ATCC 24235 / CBS 4417 / NBRC 1672 / NRRL Y-8282 / UCD 70-5)</name>
    <name type="common">Yeast</name>
    <name type="synonym">Fabospora phaffii</name>
    <dbReference type="NCBI Taxonomy" id="1071381"/>
    <lineage>
        <taxon>Eukaryota</taxon>
        <taxon>Fungi</taxon>
        <taxon>Dikarya</taxon>
        <taxon>Ascomycota</taxon>
        <taxon>Saccharomycotina</taxon>
        <taxon>Saccharomycetes</taxon>
        <taxon>Saccharomycetales</taxon>
        <taxon>Saccharomycetaceae</taxon>
        <taxon>Tetrapisispora</taxon>
    </lineage>
</organism>
<evidence type="ECO:0000256" key="1">
    <source>
        <dbReference type="SAM" id="Coils"/>
    </source>
</evidence>
<sequence>MHIYDTIGHCERRIRYCLNMAIRHIKRRYSESSAESSSDNSSDESNKKPDQSSNIDVKKNEEQELSGLNTKAIREDINYEQNNINGDSNDNINNPNISDNSNGSENYSSSSSSSESDTSSESDSELRLFRPTFIKKRSITTDDSKLRNKEVKSDSTYAKLIKRVEHNVLVSKKNEDSVKLMNSNYSTDKDLLRKIVELDDDDSKNADLEREMWMKRQETRKQKSRELLVQKQKELEENELQKMLNADKNIEDTTLETEVPNSELDRKAPKRSGRTKENMYMAKRASNIHFGEMEKLQEKSMNTNEQDSEYSLPI</sequence>
<protein>
    <submittedName>
        <fullName evidence="3">Uncharacterized protein</fullName>
    </submittedName>
</protein>
<evidence type="ECO:0000313" key="3">
    <source>
        <dbReference type="EMBL" id="CCE65643.1"/>
    </source>
</evidence>
<dbReference type="AlphaFoldDB" id="G8C0C8"/>
<dbReference type="KEGG" id="tpf:TPHA_0M00680"/>
<dbReference type="EMBL" id="HE612868">
    <property type="protein sequence ID" value="CCE65643.1"/>
    <property type="molecule type" value="Genomic_DNA"/>
</dbReference>
<keyword evidence="4" id="KW-1185">Reference proteome</keyword>
<proteinExistence type="predicted"/>
<feature type="compositionally biased region" description="Basic and acidic residues" evidence="2">
    <location>
        <begin position="44"/>
        <end position="62"/>
    </location>
</feature>
<evidence type="ECO:0000313" key="4">
    <source>
        <dbReference type="Proteomes" id="UP000005666"/>
    </source>
</evidence>
<feature type="region of interest" description="Disordered" evidence="2">
    <location>
        <begin position="28"/>
        <end position="69"/>
    </location>
</feature>
<dbReference type="eggNOG" id="ENOG502S80M">
    <property type="taxonomic scope" value="Eukaryota"/>
</dbReference>
<feature type="compositionally biased region" description="Low complexity" evidence="2">
    <location>
        <begin position="31"/>
        <end position="40"/>
    </location>
</feature>
<reference evidence="3 4" key="1">
    <citation type="journal article" date="2011" name="Proc. Natl. Acad. Sci. U.S.A.">
        <title>Evolutionary erosion of yeast sex chromosomes by mating-type switching accidents.</title>
        <authorList>
            <person name="Gordon J.L."/>
            <person name="Armisen D."/>
            <person name="Proux-Wera E."/>
            <person name="Oheigeartaigh S.S."/>
            <person name="Byrne K.P."/>
            <person name="Wolfe K.H."/>
        </authorList>
    </citation>
    <scope>NUCLEOTIDE SEQUENCE [LARGE SCALE GENOMIC DNA]</scope>
    <source>
        <strain evidence="4">ATCC 24235 / CBS 4417 / NBRC 1672 / NRRL Y-8282 / UCD 70-5</strain>
    </source>
</reference>
<feature type="compositionally biased region" description="Low complexity" evidence="2">
    <location>
        <begin position="82"/>
        <end position="117"/>
    </location>
</feature>
<feature type="region of interest" description="Disordered" evidence="2">
    <location>
        <begin position="81"/>
        <end position="125"/>
    </location>
</feature>
<accession>G8C0C8</accession>
<name>G8C0C8_TETPH</name>
<feature type="coiled-coil region" evidence="1">
    <location>
        <begin position="214"/>
        <end position="241"/>
    </location>
</feature>
<dbReference type="GeneID" id="11532029"/>
<dbReference type="RefSeq" id="XP_003688077.1">
    <property type="nucleotide sequence ID" value="XM_003688029.1"/>
</dbReference>
<evidence type="ECO:0000256" key="2">
    <source>
        <dbReference type="SAM" id="MobiDB-lite"/>
    </source>
</evidence>
<dbReference type="OMA" id="WFERQNE"/>
<keyword evidence="1" id="KW-0175">Coiled coil</keyword>
<dbReference type="OrthoDB" id="4070429at2759"/>
<dbReference type="STRING" id="1071381.G8C0C8"/>
<gene>
    <name evidence="3" type="primary">TPHA0M00680</name>
    <name evidence="3" type="ordered locus">TPHA_0M00680</name>
</gene>
<dbReference type="HOGENOM" id="CLU_1066318_0_0_1"/>